<keyword evidence="1" id="KW-0575">Peroxidase</keyword>
<dbReference type="KEGG" id="abac:LuPra_01088"/>
<dbReference type="GO" id="GO:0009055">
    <property type="term" value="F:electron transfer activity"/>
    <property type="evidence" value="ECO:0007669"/>
    <property type="project" value="InterPro"/>
</dbReference>
<dbReference type="Gene3D" id="1.10.760.10">
    <property type="entry name" value="Cytochrome c-like domain"/>
    <property type="match status" value="1"/>
</dbReference>
<proteinExistence type="predicted"/>
<name>A0A143PH98_LUTPR</name>
<dbReference type="GO" id="GO:0020037">
    <property type="term" value="F:heme binding"/>
    <property type="evidence" value="ECO:0007669"/>
    <property type="project" value="InterPro"/>
</dbReference>
<evidence type="ECO:0000313" key="2">
    <source>
        <dbReference type="Proteomes" id="UP000076079"/>
    </source>
</evidence>
<dbReference type="AlphaFoldDB" id="A0A143PH98"/>
<dbReference type="STRING" id="1855912.LuPra_01088"/>
<reference evidence="2" key="2">
    <citation type="submission" date="2016-04" db="EMBL/GenBank/DDBJ databases">
        <title>First Complete Genome Sequence of a Subdivision 6 Acidobacterium.</title>
        <authorList>
            <person name="Huang S."/>
            <person name="Vieira S."/>
            <person name="Bunk B."/>
            <person name="Riedel T."/>
            <person name="Sproeer C."/>
            <person name="Overmann J."/>
        </authorList>
    </citation>
    <scope>NUCLEOTIDE SEQUENCE [LARGE SCALE GENOMIC DNA]</scope>
    <source>
        <strain evidence="2">DSM 100886 HEG_-6_39</strain>
    </source>
</reference>
<gene>
    <name evidence="1" type="primary">ccp</name>
    <name evidence="1" type="ORF">LuPra_01088</name>
</gene>
<dbReference type="EMBL" id="CP015136">
    <property type="protein sequence ID" value="AMY07905.1"/>
    <property type="molecule type" value="Genomic_DNA"/>
</dbReference>
<dbReference type="SUPFAM" id="SSF46626">
    <property type="entry name" value="Cytochrome c"/>
    <property type="match status" value="1"/>
</dbReference>
<reference evidence="1 2" key="1">
    <citation type="journal article" date="2016" name="Genome Announc.">
        <title>First Complete Genome Sequence of a Subdivision 6 Acidobacterium Strain.</title>
        <authorList>
            <person name="Huang S."/>
            <person name="Vieira S."/>
            <person name="Bunk B."/>
            <person name="Riedel T."/>
            <person name="Sproer C."/>
            <person name="Overmann J."/>
        </authorList>
    </citation>
    <scope>NUCLEOTIDE SEQUENCE [LARGE SCALE GENOMIC DNA]</scope>
    <source>
        <strain evidence="2">DSM 100886 HEG_-6_39</strain>
    </source>
</reference>
<dbReference type="InterPro" id="IPR036909">
    <property type="entry name" value="Cyt_c-like_dom_sf"/>
</dbReference>
<keyword evidence="2" id="KW-1185">Reference proteome</keyword>
<accession>A0A143PH98</accession>
<sequence>MTACPQSATDGFAPCPPRLERNARTYRIERADGTFQTVVTSDPGRLLLTGQPADLGVMESTQLRGISRTAPYFHNNSAATLEEVLDLYDAFFRRSVRLFPPPNLPPIISSDGTVIDRGFLTAEDRVALLAYFRKL</sequence>
<dbReference type="GO" id="GO:0004130">
    <property type="term" value="F:cytochrome-c peroxidase activity"/>
    <property type="evidence" value="ECO:0007669"/>
    <property type="project" value="UniProtKB-EC"/>
</dbReference>
<evidence type="ECO:0000313" key="1">
    <source>
        <dbReference type="EMBL" id="AMY07905.1"/>
    </source>
</evidence>
<protein>
    <submittedName>
        <fullName evidence="1">Cytochrome c551 peroxidase</fullName>
        <ecNumber evidence="1">1.11.1.5</ecNumber>
    </submittedName>
</protein>
<dbReference type="OrthoDB" id="9772811at2"/>
<organism evidence="1 2">
    <name type="scientific">Luteitalea pratensis</name>
    <dbReference type="NCBI Taxonomy" id="1855912"/>
    <lineage>
        <taxon>Bacteria</taxon>
        <taxon>Pseudomonadati</taxon>
        <taxon>Acidobacteriota</taxon>
        <taxon>Vicinamibacteria</taxon>
        <taxon>Vicinamibacterales</taxon>
        <taxon>Vicinamibacteraceae</taxon>
        <taxon>Luteitalea</taxon>
    </lineage>
</organism>
<keyword evidence="1" id="KW-0560">Oxidoreductase</keyword>
<dbReference type="EC" id="1.11.1.5" evidence="1"/>
<dbReference type="Proteomes" id="UP000076079">
    <property type="component" value="Chromosome"/>
</dbReference>